<feature type="region of interest" description="Disordered" evidence="1">
    <location>
        <begin position="106"/>
        <end position="135"/>
    </location>
</feature>
<dbReference type="RefSeq" id="WP_378591082.1">
    <property type="nucleotide sequence ID" value="NZ_JBHSKD010000018.1"/>
</dbReference>
<accession>A0ABW0BKC8</accession>
<keyword evidence="3" id="KW-1185">Reference proteome</keyword>
<dbReference type="EMBL" id="JBHSKD010000018">
    <property type="protein sequence ID" value="MFC5177770.1"/>
    <property type="molecule type" value="Genomic_DNA"/>
</dbReference>
<sequence length="135" mass="14680">MVKDISRRDGSFGRPYELTDVGGALFFYRDDGPHGPEVWTSDGTRAGTVLVKDIDPEGTHYDSYYTRAKSLTAAGGALFFTVDDGTHGRELWTSDGTRAGTVLVKDISPETRSCPLQRAGHSPPWEESPDRSAGT</sequence>
<evidence type="ECO:0000313" key="2">
    <source>
        <dbReference type="EMBL" id="MFC5177770.1"/>
    </source>
</evidence>
<evidence type="ECO:0000256" key="1">
    <source>
        <dbReference type="SAM" id="MobiDB-lite"/>
    </source>
</evidence>
<dbReference type="Proteomes" id="UP001596087">
    <property type="component" value="Unassembled WGS sequence"/>
</dbReference>
<protein>
    <submittedName>
        <fullName evidence="2">ELWxxDGT repeat protein</fullName>
    </submittedName>
</protein>
<reference evidence="3" key="1">
    <citation type="journal article" date="2019" name="Int. J. Syst. Evol. Microbiol.">
        <title>The Global Catalogue of Microorganisms (GCM) 10K type strain sequencing project: providing services to taxonomists for standard genome sequencing and annotation.</title>
        <authorList>
            <consortium name="The Broad Institute Genomics Platform"/>
            <consortium name="The Broad Institute Genome Sequencing Center for Infectious Disease"/>
            <person name="Wu L."/>
            <person name="Ma J."/>
        </authorList>
    </citation>
    <scope>NUCLEOTIDE SEQUENCE [LARGE SCALE GENOMIC DNA]</scope>
    <source>
        <strain evidence="3">DFY41</strain>
    </source>
</reference>
<dbReference type="NCBIfam" id="TIGR04534">
    <property type="entry name" value="ELWxxDGT_rpt"/>
    <property type="match status" value="1"/>
</dbReference>
<dbReference type="InterPro" id="IPR030916">
    <property type="entry name" value="ELWxxDGT_rpt"/>
</dbReference>
<comment type="caution">
    <text evidence="2">The sequence shown here is derived from an EMBL/GenBank/DDBJ whole genome shotgun (WGS) entry which is preliminary data.</text>
</comment>
<organism evidence="2 3">
    <name type="scientific">Nocardioides taihuensis</name>
    <dbReference type="NCBI Taxonomy" id="1835606"/>
    <lineage>
        <taxon>Bacteria</taxon>
        <taxon>Bacillati</taxon>
        <taxon>Actinomycetota</taxon>
        <taxon>Actinomycetes</taxon>
        <taxon>Propionibacteriales</taxon>
        <taxon>Nocardioidaceae</taxon>
        <taxon>Nocardioides</taxon>
    </lineage>
</organism>
<name>A0ABW0BKC8_9ACTN</name>
<evidence type="ECO:0000313" key="3">
    <source>
        <dbReference type="Proteomes" id="UP001596087"/>
    </source>
</evidence>
<proteinExistence type="predicted"/>
<gene>
    <name evidence="2" type="ORF">ACFPGP_13900</name>
</gene>